<organism evidence="15 16">
    <name type="scientific">Bifidobacterium catulorum</name>
    <dbReference type="NCBI Taxonomy" id="1630173"/>
    <lineage>
        <taxon>Bacteria</taxon>
        <taxon>Bacillati</taxon>
        <taxon>Actinomycetota</taxon>
        <taxon>Actinomycetes</taxon>
        <taxon>Bifidobacteriales</taxon>
        <taxon>Bifidobacteriaceae</taxon>
        <taxon>Bifidobacterium</taxon>
    </lineage>
</organism>
<evidence type="ECO:0000256" key="2">
    <source>
        <dbReference type="ARBA" id="ARBA00005528"/>
    </source>
</evidence>
<dbReference type="InterPro" id="IPR006700">
    <property type="entry name" value="RsmE"/>
</dbReference>
<reference evidence="15 16" key="1">
    <citation type="journal article" date="2018" name="Int. J. Syst. Evol. Microbiol.">
        <title>Bifidobacterium catulorum sp. nov., a novel taxon from the faeces of the baby common marmoset (Callithrix jacchus).</title>
        <authorList>
            <person name="Modesto M."/>
            <person name="Michelini S."/>
            <person name="Oki K."/>
            <person name="Biavati B."/>
            <person name="Watanabe K."/>
            <person name="Mattarelli P."/>
        </authorList>
    </citation>
    <scope>NUCLEOTIDE SEQUENCE [LARGE SCALE GENOMIC DNA]</scope>
    <source>
        <strain evidence="15 16">MRM 8.19</strain>
    </source>
</reference>
<keyword evidence="5 12" id="KW-0963">Cytoplasm</keyword>
<keyword evidence="9 12" id="KW-0949">S-adenosyl-L-methionine</keyword>
<name>A0A2U2MV96_9BIFI</name>
<dbReference type="InterPro" id="IPR046886">
    <property type="entry name" value="RsmE_MTase_dom"/>
</dbReference>
<dbReference type="PANTHER" id="PTHR30027">
    <property type="entry name" value="RIBOSOMAL RNA SMALL SUBUNIT METHYLTRANSFERASE E"/>
    <property type="match status" value="1"/>
</dbReference>
<dbReference type="Pfam" id="PF20260">
    <property type="entry name" value="PUA_4"/>
    <property type="match status" value="1"/>
</dbReference>
<keyword evidence="8 12" id="KW-0808">Transferase</keyword>
<dbReference type="PANTHER" id="PTHR30027:SF3">
    <property type="entry name" value="16S RRNA (URACIL(1498)-N(3))-METHYLTRANSFERASE"/>
    <property type="match status" value="1"/>
</dbReference>
<dbReference type="GO" id="GO:0070475">
    <property type="term" value="P:rRNA base methylation"/>
    <property type="evidence" value="ECO:0007669"/>
    <property type="project" value="TreeGrafter"/>
</dbReference>
<evidence type="ECO:0000256" key="3">
    <source>
        <dbReference type="ARBA" id="ARBA00012328"/>
    </source>
</evidence>
<evidence type="ECO:0000259" key="13">
    <source>
        <dbReference type="Pfam" id="PF04452"/>
    </source>
</evidence>
<dbReference type="NCBIfam" id="TIGR00046">
    <property type="entry name" value="RsmE family RNA methyltransferase"/>
    <property type="match status" value="1"/>
</dbReference>
<comment type="similarity">
    <text evidence="2 12">Belongs to the RNA methyltransferase RsmE family.</text>
</comment>
<gene>
    <name evidence="15" type="ORF">DF200_00620</name>
</gene>
<evidence type="ECO:0000313" key="16">
    <source>
        <dbReference type="Proteomes" id="UP000245753"/>
    </source>
</evidence>
<comment type="function">
    <text evidence="10 12">Specifically methylates the N3 position of the uracil ring of uridine 1498 (m3U1498) in 16S rRNA. Acts on the fully assembled 30S ribosomal subunit.</text>
</comment>
<evidence type="ECO:0000256" key="7">
    <source>
        <dbReference type="ARBA" id="ARBA00022603"/>
    </source>
</evidence>
<dbReference type="GO" id="GO:0005737">
    <property type="term" value="C:cytoplasm"/>
    <property type="evidence" value="ECO:0007669"/>
    <property type="project" value="UniProtKB-SubCell"/>
</dbReference>
<dbReference type="Proteomes" id="UP000245753">
    <property type="component" value="Unassembled WGS sequence"/>
</dbReference>
<keyword evidence="6 12" id="KW-0698">rRNA processing</keyword>
<dbReference type="EC" id="2.1.1.193" evidence="3 12"/>
<dbReference type="InterPro" id="IPR029026">
    <property type="entry name" value="tRNA_m1G_MTases_N"/>
</dbReference>
<keyword evidence="7 12" id="KW-0489">Methyltransferase</keyword>
<comment type="subcellular location">
    <subcellularLocation>
        <location evidence="1 12">Cytoplasm</location>
    </subcellularLocation>
</comment>
<dbReference type="SUPFAM" id="SSF75217">
    <property type="entry name" value="alpha/beta knot"/>
    <property type="match status" value="1"/>
</dbReference>
<evidence type="ECO:0000256" key="6">
    <source>
        <dbReference type="ARBA" id="ARBA00022552"/>
    </source>
</evidence>
<comment type="caution">
    <text evidence="15">The sequence shown here is derived from an EMBL/GenBank/DDBJ whole genome shotgun (WGS) entry which is preliminary data.</text>
</comment>
<comment type="catalytic activity">
    <reaction evidence="11 12">
        <text>uridine(1498) in 16S rRNA + S-adenosyl-L-methionine = N(3)-methyluridine(1498) in 16S rRNA + S-adenosyl-L-homocysteine + H(+)</text>
        <dbReference type="Rhea" id="RHEA:42920"/>
        <dbReference type="Rhea" id="RHEA-COMP:10283"/>
        <dbReference type="Rhea" id="RHEA-COMP:10284"/>
        <dbReference type="ChEBI" id="CHEBI:15378"/>
        <dbReference type="ChEBI" id="CHEBI:57856"/>
        <dbReference type="ChEBI" id="CHEBI:59789"/>
        <dbReference type="ChEBI" id="CHEBI:65315"/>
        <dbReference type="ChEBI" id="CHEBI:74502"/>
        <dbReference type="EC" id="2.1.1.193"/>
    </reaction>
</comment>
<evidence type="ECO:0000256" key="9">
    <source>
        <dbReference type="ARBA" id="ARBA00022691"/>
    </source>
</evidence>
<evidence type="ECO:0000313" key="15">
    <source>
        <dbReference type="EMBL" id="PWG60769.1"/>
    </source>
</evidence>
<accession>A0A2U2MV96</accession>
<evidence type="ECO:0000256" key="1">
    <source>
        <dbReference type="ARBA" id="ARBA00004496"/>
    </source>
</evidence>
<evidence type="ECO:0000256" key="5">
    <source>
        <dbReference type="ARBA" id="ARBA00022490"/>
    </source>
</evidence>
<dbReference type="OrthoDB" id="9808126at2"/>
<dbReference type="EMBL" id="QFFN01000001">
    <property type="protein sequence ID" value="PWG60769.1"/>
    <property type="molecule type" value="Genomic_DNA"/>
</dbReference>
<dbReference type="RefSeq" id="WP_109136364.1">
    <property type="nucleotide sequence ID" value="NZ_QFFN01000001.1"/>
</dbReference>
<dbReference type="Gene3D" id="3.40.1280.10">
    <property type="match status" value="1"/>
</dbReference>
<evidence type="ECO:0000256" key="10">
    <source>
        <dbReference type="ARBA" id="ARBA00025699"/>
    </source>
</evidence>
<dbReference type="InterPro" id="IPR015947">
    <property type="entry name" value="PUA-like_sf"/>
</dbReference>
<evidence type="ECO:0000256" key="8">
    <source>
        <dbReference type="ARBA" id="ARBA00022679"/>
    </source>
</evidence>
<dbReference type="SUPFAM" id="SSF88697">
    <property type="entry name" value="PUA domain-like"/>
    <property type="match status" value="1"/>
</dbReference>
<proteinExistence type="inferred from homology"/>
<evidence type="ECO:0000259" key="14">
    <source>
        <dbReference type="Pfam" id="PF20260"/>
    </source>
</evidence>
<evidence type="ECO:0000256" key="12">
    <source>
        <dbReference type="PIRNR" id="PIRNR015601"/>
    </source>
</evidence>
<protein>
    <recommendedName>
        <fullName evidence="4 12">Ribosomal RNA small subunit methyltransferase E</fullName>
        <ecNumber evidence="3 12">2.1.1.193</ecNumber>
    </recommendedName>
</protein>
<dbReference type="NCBIfam" id="NF008693">
    <property type="entry name" value="PRK11713.2-3"/>
    <property type="match status" value="1"/>
</dbReference>
<dbReference type="InterPro" id="IPR046887">
    <property type="entry name" value="RsmE_PUA-like"/>
</dbReference>
<sequence length="269" mass="29507">MTFPLFLIDPSKDETPVNSDERLHDGWVITVPEYVARHAFKAMRLGPGERLYLSDGRGLRVLATVRDPASRQVMVEEVGRDPAPVTRLRLIQALAKSGRDEQAIETATEVGVDLVMPWQANRSIVQWKGNKEAKAAGKWRQILNAATEQSRRTWAPELESKATSRNIVEMCLRSGVHGDMVIVLHQDATDTWDSIEDRVRDISERCLDDGRPRTISVVVGPEGGISEEEVSSFVEAGASAVVLGGNIMRASSAGPVALALLSRVLGRFA</sequence>
<dbReference type="PIRSF" id="PIRSF015601">
    <property type="entry name" value="MTase_slr0722"/>
    <property type="match status" value="1"/>
</dbReference>
<dbReference type="InterPro" id="IPR029028">
    <property type="entry name" value="Alpha/beta_knot_MTases"/>
</dbReference>
<dbReference type="GO" id="GO:0070042">
    <property type="term" value="F:rRNA (uridine-N3-)-methyltransferase activity"/>
    <property type="evidence" value="ECO:0007669"/>
    <property type="project" value="TreeGrafter"/>
</dbReference>
<feature type="domain" description="Ribosomal RNA small subunit methyltransferase E methyltransferase" evidence="13">
    <location>
        <begin position="84"/>
        <end position="261"/>
    </location>
</feature>
<dbReference type="AlphaFoldDB" id="A0A2U2MV96"/>
<feature type="domain" description="Ribosomal RNA small subunit methyltransferase E PUA-like" evidence="14">
    <location>
        <begin position="36"/>
        <end position="72"/>
    </location>
</feature>
<dbReference type="Pfam" id="PF04452">
    <property type="entry name" value="Methyltrans_RNA"/>
    <property type="match status" value="1"/>
</dbReference>
<keyword evidence="16" id="KW-1185">Reference proteome</keyword>
<evidence type="ECO:0000256" key="4">
    <source>
        <dbReference type="ARBA" id="ARBA00013673"/>
    </source>
</evidence>
<dbReference type="CDD" id="cd18084">
    <property type="entry name" value="RsmE-like"/>
    <property type="match status" value="1"/>
</dbReference>
<evidence type="ECO:0000256" key="11">
    <source>
        <dbReference type="ARBA" id="ARBA00047944"/>
    </source>
</evidence>